<evidence type="ECO:0000259" key="1">
    <source>
        <dbReference type="Pfam" id="PF01575"/>
    </source>
</evidence>
<comment type="caution">
    <text evidence="3">The sequence shown here is derived from an EMBL/GenBank/DDBJ whole genome shotgun (WGS) entry which is preliminary data.</text>
</comment>
<accession>A0A438N4Z9</accession>
<dbReference type="CDD" id="cd03448">
    <property type="entry name" value="HDE_HSD"/>
    <property type="match status" value="1"/>
</dbReference>
<dbReference type="GO" id="GO:0004300">
    <property type="term" value="F:enoyl-CoA hydratase activity"/>
    <property type="evidence" value="ECO:0007669"/>
    <property type="project" value="TreeGrafter"/>
</dbReference>
<dbReference type="PANTHER" id="PTHR13078">
    <property type="entry name" value="PEROXISOMAL MULTIFUNCTIONAL ENZYME TYPE 2-RELATED"/>
    <property type="match status" value="1"/>
</dbReference>
<dbReference type="EMBL" id="NAJM01000021">
    <property type="protein sequence ID" value="RVX70816.1"/>
    <property type="molecule type" value="Genomic_DNA"/>
</dbReference>
<dbReference type="GO" id="GO:0044594">
    <property type="term" value="F:17-beta-hydroxysteroid dehydrogenase (NAD+) activity"/>
    <property type="evidence" value="ECO:0007669"/>
    <property type="project" value="TreeGrafter"/>
</dbReference>
<dbReference type="PANTHER" id="PTHR13078:SF57">
    <property type="entry name" value="DEHYDRATASE, PUTATIVE (AFU_ORTHOLOGUE AFUA_5G00640)-RELATED"/>
    <property type="match status" value="1"/>
</dbReference>
<evidence type="ECO:0000313" key="4">
    <source>
        <dbReference type="Proteomes" id="UP000288859"/>
    </source>
</evidence>
<feature type="domain" description="Peroxisomal multifunctional enzyme type 2-like N-terminal" evidence="2">
    <location>
        <begin position="17"/>
        <end position="133"/>
    </location>
</feature>
<dbReference type="InterPro" id="IPR054357">
    <property type="entry name" value="MFE-2_N"/>
</dbReference>
<evidence type="ECO:0000259" key="2">
    <source>
        <dbReference type="Pfam" id="PF22622"/>
    </source>
</evidence>
<dbReference type="Gene3D" id="3.10.129.10">
    <property type="entry name" value="Hotdog Thioesterase"/>
    <property type="match status" value="1"/>
</dbReference>
<dbReference type="SUPFAM" id="SSF54637">
    <property type="entry name" value="Thioesterase/thiol ester dehydrase-isomerase"/>
    <property type="match status" value="2"/>
</dbReference>
<dbReference type="Pfam" id="PF01575">
    <property type="entry name" value="MaoC_dehydratas"/>
    <property type="match status" value="1"/>
</dbReference>
<feature type="domain" description="MaoC-like" evidence="1">
    <location>
        <begin position="175"/>
        <end position="275"/>
    </location>
</feature>
<reference evidence="3 4" key="1">
    <citation type="submission" date="2017-03" db="EMBL/GenBank/DDBJ databases">
        <title>Genomes of endolithic fungi from Antarctica.</title>
        <authorList>
            <person name="Coleine C."/>
            <person name="Masonjones S."/>
            <person name="Stajich J.E."/>
        </authorList>
    </citation>
    <scope>NUCLEOTIDE SEQUENCE [LARGE SCALE GENOMIC DNA]</scope>
    <source>
        <strain evidence="3 4">CCFEE 6314</strain>
    </source>
</reference>
<dbReference type="AlphaFoldDB" id="A0A438N4Z9"/>
<proteinExistence type="predicted"/>
<dbReference type="GO" id="GO:0005777">
    <property type="term" value="C:peroxisome"/>
    <property type="evidence" value="ECO:0007669"/>
    <property type="project" value="TreeGrafter"/>
</dbReference>
<dbReference type="OrthoDB" id="60204at2759"/>
<organism evidence="3 4">
    <name type="scientific">Exophiala mesophila</name>
    <name type="common">Black yeast-like fungus</name>
    <dbReference type="NCBI Taxonomy" id="212818"/>
    <lineage>
        <taxon>Eukaryota</taxon>
        <taxon>Fungi</taxon>
        <taxon>Dikarya</taxon>
        <taxon>Ascomycota</taxon>
        <taxon>Pezizomycotina</taxon>
        <taxon>Eurotiomycetes</taxon>
        <taxon>Chaetothyriomycetidae</taxon>
        <taxon>Chaetothyriales</taxon>
        <taxon>Herpotrichiellaceae</taxon>
        <taxon>Exophiala</taxon>
    </lineage>
</organism>
<evidence type="ECO:0000313" key="3">
    <source>
        <dbReference type="EMBL" id="RVX70816.1"/>
    </source>
</evidence>
<gene>
    <name evidence="3" type="ORF">B0A52_05467</name>
</gene>
<dbReference type="GO" id="GO:0006635">
    <property type="term" value="P:fatty acid beta-oxidation"/>
    <property type="evidence" value="ECO:0007669"/>
    <property type="project" value="TreeGrafter"/>
</dbReference>
<dbReference type="InterPro" id="IPR029069">
    <property type="entry name" value="HotDog_dom_sf"/>
</dbReference>
<dbReference type="VEuPathDB" id="FungiDB:PV10_02592"/>
<dbReference type="Pfam" id="PF22622">
    <property type="entry name" value="MFE-2_hydrat-2_N"/>
    <property type="match status" value="1"/>
</dbReference>
<name>A0A438N4Z9_EXOME</name>
<dbReference type="GO" id="GO:0003857">
    <property type="term" value="F:(3S)-3-hydroxyacyl-CoA dehydrogenase (NAD+) activity"/>
    <property type="evidence" value="ECO:0007669"/>
    <property type="project" value="TreeGrafter"/>
</dbReference>
<dbReference type="Proteomes" id="UP000288859">
    <property type="component" value="Unassembled WGS sequence"/>
</dbReference>
<protein>
    <submittedName>
        <fullName evidence="3">Uncharacterized protein</fullName>
    </submittedName>
</protein>
<dbReference type="InterPro" id="IPR002539">
    <property type="entry name" value="MaoC-like_dom"/>
</dbReference>
<sequence length="316" mass="35102">MALSARDFKYPNQPCSWNERDLILFAASIGCGEKELQNLYEKHPRFSAFPTYPVILQFKGNSNTVVDYYSNVLKPPPIPGKVERVIDPTRVLDGERHIQIFKTLPISSVGRSFELQTRVIGMYDKGSSGTVVETEALLVEGSDIYCRILRSSFAVGQGGWGGPKGPSRHILSPPHNRSADKVVVIETLPELTLLYRLNGDYNPLHADPAVARKAGFERPILHGLCTWNMTARVVLSAFTTEGDALSEFQARFTSVVYPGAILVVEMWNLGYVNPANTQSAERIMEVRFCTTIKESGKKALSNGRALIKVKQETSRL</sequence>